<reference evidence="7 8" key="1">
    <citation type="submission" date="2018-09" db="EMBL/GenBank/DDBJ databases">
        <title>Novel species of Cryobacterium.</title>
        <authorList>
            <person name="Liu Q."/>
            <person name="Xin Y.-H."/>
        </authorList>
    </citation>
    <scope>NUCLEOTIDE SEQUENCE [LARGE SCALE GENOMIC DNA]</scope>
    <source>
        <strain evidence="7 8">Hh39</strain>
    </source>
</reference>
<comment type="cofactor">
    <cofactor evidence="1 5">
        <name>Zn(2+)</name>
        <dbReference type="ChEBI" id="CHEBI:29105"/>
    </cofactor>
</comment>
<dbReference type="Pfam" id="PF08240">
    <property type="entry name" value="ADH_N"/>
    <property type="match status" value="1"/>
</dbReference>
<dbReference type="EMBL" id="QZVS01000086">
    <property type="protein sequence ID" value="RJT87906.1"/>
    <property type="molecule type" value="Genomic_DNA"/>
</dbReference>
<dbReference type="PROSITE" id="PS00059">
    <property type="entry name" value="ADH_ZINC"/>
    <property type="match status" value="1"/>
</dbReference>
<organism evidence="7 8">
    <name type="scientific">Cryobacterium melibiosiphilum</name>
    <dbReference type="NCBI Taxonomy" id="995039"/>
    <lineage>
        <taxon>Bacteria</taxon>
        <taxon>Bacillati</taxon>
        <taxon>Actinomycetota</taxon>
        <taxon>Actinomycetes</taxon>
        <taxon>Micrococcales</taxon>
        <taxon>Microbacteriaceae</taxon>
        <taxon>Cryobacterium</taxon>
    </lineage>
</organism>
<evidence type="ECO:0000256" key="3">
    <source>
        <dbReference type="ARBA" id="ARBA00022833"/>
    </source>
</evidence>
<dbReference type="InterPro" id="IPR011032">
    <property type="entry name" value="GroES-like_sf"/>
</dbReference>
<keyword evidence="3 5" id="KW-0862">Zinc</keyword>
<dbReference type="InterPro" id="IPR013149">
    <property type="entry name" value="ADH-like_C"/>
</dbReference>
<protein>
    <submittedName>
        <fullName evidence="7">Alcohol dehydrogenase</fullName>
    </submittedName>
</protein>
<dbReference type="PANTHER" id="PTHR43401">
    <property type="entry name" value="L-THREONINE 3-DEHYDROGENASE"/>
    <property type="match status" value="1"/>
</dbReference>
<evidence type="ECO:0000313" key="8">
    <source>
        <dbReference type="Proteomes" id="UP000272015"/>
    </source>
</evidence>
<comment type="similarity">
    <text evidence="5">Belongs to the zinc-containing alcohol dehydrogenase family.</text>
</comment>
<dbReference type="Proteomes" id="UP000272015">
    <property type="component" value="Unassembled WGS sequence"/>
</dbReference>
<evidence type="ECO:0000256" key="2">
    <source>
        <dbReference type="ARBA" id="ARBA00022723"/>
    </source>
</evidence>
<dbReference type="Gene3D" id="3.40.50.720">
    <property type="entry name" value="NAD(P)-binding Rossmann-like Domain"/>
    <property type="match status" value="1"/>
</dbReference>
<keyword evidence="2 5" id="KW-0479">Metal-binding</keyword>
<dbReference type="InterPro" id="IPR036291">
    <property type="entry name" value="NAD(P)-bd_dom_sf"/>
</dbReference>
<gene>
    <name evidence="7" type="ORF">D6T64_12445</name>
</gene>
<dbReference type="SUPFAM" id="SSF50129">
    <property type="entry name" value="GroES-like"/>
    <property type="match status" value="1"/>
</dbReference>
<dbReference type="GO" id="GO:0008270">
    <property type="term" value="F:zinc ion binding"/>
    <property type="evidence" value="ECO:0007669"/>
    <property type="project" value="InterPro"/>
</dbReference>
<name>A0A3A5MPB0_9MICO</name>
<dbReference type="Gene3D" id="3.90.180.10">
    <property type="entry name" value="Medium-chain alcohol dehydrogenases, catalytic domain"/>
    <property type="match status" value="1"/>
</dbReference>
<keyword evidence="4" id="KW-0560">Oxidoreductase</keyword>
<feature type="domain" description="Enoyl reductase (ER)" evidence="6">
    <location>
        <begin position="10"/>
        <end position="337"/>
    </location>
</feature>
<evidence type="ECO:0000256" key="4">
    <source>
        <dbReference type="ARBA" id="ARBA00023002"/>
    </source>
</evidence>
<dbReference type="SMART" id="SM00829">
    <property type="entry name" value="PKS_ER"/>
    <property type="match status" value="1"/>
</dbReference>
<evidence type="ECO:0000313" key="7">
    <source>
        <dbReference type="EMBL" id="RJT87906.1"/>
    </source>
</evidence>
<evidence type="ECO:0000256" key="5">
    <source>
        <dbReference type="RuleBase" id="RU361277"/>
    </source>
</evidence>
<dbReference type="AlphaFoldDB" id="A0A3A5MPB0"/>
<keyword evidence="8" id="KW-1185">Reference proteome</keyword>
<sequence length="349" mass="35864">MKAVWFDEFGVLPTVREVPDPVASAAGVVVRVEATGLCRSDWHGWLGHDSDIALPHVPGHELVGVIESVGAQVRRFRVGQRVTVPFVCACGACPECESGNGQVCRNQTQPGFTHWGSYAEKVALHNADVNLIAIGEDLDAGAAALLDCRFATSYRGLVHQAHLAAGETLVVIGCGGVGLSAVMIGAALGGTVIAVDISGEALATAAKVGAAHTVNSAGLTDAEVIAQVRALTSGGSGAQVSVEALGRESTVAIAIRSLAARGRHVQIGLLAEDPRLPLGAVIAGELAILGSHGMPAHDYPELLALVQSGALRPQDLVTRRIRLEDAPEALAGMSAAVPPRGVTLIDLTL</sequence>
<dbReference type="OrthoDB" id="5295340at2"/>
<comment type="caution">
    <text evidence="7">The sequence shown here is derived from an EMBL/GenBank/DDBJ whole genome shotgun (WGS) entry which is preliminary data.</text>
</comment>
<dbReference type="CDD" id="cd08260">
    <property type="entry name" value="Zn_ADH6"/>
    <property type="match status" value="1"/>
</dbReference>
<dbReference type="Pfam" id="PF00107">
    <property type="entry name" value="ADH_zinc_N"/>
    <property type="match status" value="1"/>
</dbReference>
<dbReference type="InterPro" id="IPR050129">
    <property type="entry name" value="Zn_alcohol_dh"/>
</dbReference>
<dbReference type="RefSeq" id="WP_119975001.1">
    <property type="nucleotide sequence ID" value="NZ_JBHSQA010000006.1"/>
</dbReference>
<dbReference type="InterPro" id="IPR002328">
    <property type="entry name" value="ADH_Zn_CS"/>
</dbReference>
<dbReference type="InterPro" id="IPR020843">
    <property type="entry name" value="ER"/>
</dbReference>
<dbReference type="InterPro" id="IPR013154">
    <property type="entry name" value="ADH-like_N"/>
</dbReference>
<proteinExistence type="inferred from homology"/>
<accession>A0A3A5MPB0</accession>
<dbReference type="PANTHER" id="PTHR43401:SF5">
    <property type="entry name" value="ALCOHOL DEHYDROGENASE-RELATED"/>
    <property type="match status" value="1"/>
</dbReference>
<dbReference type="GO" id="GO:0016491">
    <property type="term" value="F:oxidoreductase activity"/>
    <property type="evidence" value="ECO:0007669"/>
    <property type="project" value="UniProtKB-KW"/>
</dbReference>
<evidence type="ECO:0000259" key="6">
    <source>
        <dbReference type="SMART" id="SM00829"/>
    </source>
</evidence>
<dbReference type="SUPFAM" id="SSF51735">
    <property type="entry name" value="NAD(P)-binding Rossmann-fold domains"/>
    <property type="match status" value="1"/>
</dbReference>
<evidence type="ECO:0000256" key="1">
    <source>
        <dbReference type="ARBA" id="ARBA00001947"/>
    </source>
</evidence>